<dbReference type="EnsemblBacteria" id="CAD73549">
    <property type="protein sequence ID" value="CAD73549"/>
    <property type="gene ID" value="RB4023"/>
</dbReference>
<dbReference type="HOGENOM" id="CLU_3029366_0_0_0"/>
<dbReference type="EMBL" id="BX294139">
    <property type="protein sequence ID" value="CAD73549.1"/>
    <property type="molecule type" value="Genomic_DNA"/>
</dbReference>
<evidence type="ECO:0000313" key="1">
    <source>
        <dbReference type="EMBL" id="CAD73549.1"/>
    </source>
</evidence>
<keyword evidence="2" id="KW-1185">Reference proteome</keyword>
<dbReference type="KEGG" id="rba:RB4023"/>
<dbReference type="STRING" id="243090.RB4023"/>
<gene>
    <name evidence="1" type="ordered locus">RB4023</name>
</gene>
<reference evidence="1 2" key="1">
    <citation type="journal article" date="2003" name="Proc. Natl. Acad. Sci. U.S.A.">
        <title>Complete genome sequence of the marine planctomycete Pirellula sp. strain 1.</title>
        <authorList>
            <person name="Gloeckner F.O."/>
            <person name="Kube M."/>
            <person name="Bauer M."/>
            <person name="Teeling H."/>
            <person name="Lombardot T."/>
            <person name="Ludwig W."/>
            <person name="Gade D."/>
            <person name="Beck A."/>
            <person name="Borzym K."/>
            <person name="Heitmann K."/>
            <person name="Rabus R."/>
            <person name="Schlesner H."/>
            <person name="Amann R."/>
            <person name="Reinhardt R."/>
        </authorList>
    </citation>
    <scope>NUCLEOTIDE SEQUENCE [LARGE SCALE GENOMIC DNA]</scope>
    <source>
        <strain evidence="2">DSM 10527 / NCIMB 13988 / SH1</strain>
    </source>
</reference>
<dbReference type="InParanoid" id="Q7UT88"/>
<name>Q7UT88_RHOBA</name>
<dbReference type="Proteomes" id="UP000001025">
    <property type="component" value="Chromosome"/>
</dbReference>
<dbReference type="AlphaFoldDB" id="Q7UT88"/>
<accession>Q7UT88</accession>
<evidence type="ECO:0000313" key="2">
    <source>
        <dbReference type="Proteomes" id="UP000001025"/>
    </source>
</evidence>
<sequence length="55" mass="6172">MRRCCGKQNAIVTSHTTLIARIESPRIRIFDPFRPSLVCYSAGSHLARSSPSRAR</sequence>
<protein>
    <submittedName>
        <fullName evidence="1">Uncharacterized protein</fullName>
    </submittedName>
</protein>
<proteinExistence type="predicted"/>
<organism evidence="1 2">
    <name type="scientific">Rhodopirellula baltica (strain DSM 10527 / NCIMB 13988 / SH1)</name>
    <dbReference type="NCBI Taxonomy" id="243090"/>
    <lineage>
        <taxon>Bacteria</taxon>
        <taxon>Pseudomonadati</taxon>
        <taxon>Planctomycetota</taxon>
        <taxon>Planctomycetia</taxon>
        <taxon>Pirellulales</taxon>
        <taxon>Pirellulaceae</taxon>
        <taxon>Rhodopirellula</taxon>
    </lineage>
</organism>